<evidence type="ECO:0000313" key="1">
    <source>
        <dbReference type="EMBL" id="ADQ80677.1"/>
    </source>
</evidence>
<accession>E4T7I3</accession>
<dbReference type="STRING" id="694427.Palpr_2545"/>
<dbReference type="AlphaFoldDB" id="E4T7I3"/>
<proteinExistence type="predicted"/>
<organism evidence="1 2">
    <name type="scientific">Paludibacter propionicigenes (strain DSM 17365 / JCM 13257 / WB4)</name>
    <dbReference type="NCBI Taxonomy" id="694427"/>
    <lineage>
        <taxon>Bacteria</taxon>
        <taxon>Pseudomonadati</taxon>
        <taxon>Bacteroidota</taxon>
        <taxon>Bacteroidia</taxon>
        <taxon>Bacteroidales</taxon>
        <taxon>Paludibacteraceae</taxon>
        <taxon>Paludibacter</taxon>
    </lineage>
</organism>
<reference key="1">
    <citation type="submission" date="2010-11" db="EMBL/GenBank/DDBJ databases">
        <title>The complete genome of Paludibacter propionicigenes DSM 17365.</title>
        <authorList>
            <consortium name="US DOE Joint Genome Institute (JGI-PGF)"/>
            <person name="Lucas S."/>
            <person name="Copeland A."/>
            <person name="Lapidus A."/>
            <person name="Bruce D."/>
            <person name="Goodwin L."/>
            <person name="Pitluck S."/>
            <person name="Kyrpides N."/>
            <person name="Mavromatis K."/>
            <person name="Ivanova N."/>
            <person name="Munk A.C."/>
            <person name="Brettin T."/>
            <person name="Detter J.C."/>
            <person name="Han C."/>
            <person name="Tapia R."/>
            <person name="Land M."/>
            <person name="Hauser L."/>
            <person name="Markowitz V."/>
            <person name="Cheng J.-F."/>
            <person name="Hugenholtz P."/>
            <person name="Woyke T."/>
            <person name="Wu D."/>
            <person name="Gronow S."/>
            <person name="Wellnitz S."/>
            <person name="Brambilla E."/>
            <person name="Klenk H.-P."/>
            <person name="Eisen J.A."/>
        </authorList>
    </citation>
    <scope>NUCLEOTIDE SEQUENCE</scope>
    <source>
        <strain>WB4</strain>
    </source>
</reference>
<dbReference type="RefSeq" id="WP_013446046.1">
    <property type="nucleotide sequence ID" value="NC_014734.1"/>
</dbReference>
<dbReference type="EMBL" id="CP002345">
    <property type="protein sequence ID" value="ADQ80677.1"/>
    <property type="molecule type" value="Genomic_DNA"/>
</dbReference>
<reference evidence="1 2" key="2">
    <citation type="journal article" date="2011" name="Stand. Genomic Sci.">
        <title>Complete genome sequence of Paludibacter propionicigenes type strain (WB4).</title>
        <authorList>
            <person name="Gronow S."/>
            <person name="Munk C."/>
            <person name="Lapidus A."/>
            <person name="Nolan M."/>
            <person name="Lucas S."/>
            <person name="Hammon N."/>
            <person name="Deshpande S."/>
            <person name="Cheng J.F."/>
            <person name="Tapia R."/>
            <person name="Han C."/>
            <person name="Goodwin L."/>
            <person name="Pitluck S."/>
            <person name="Liolios K."/>
            <person name="Ivanova N."/>
            <person name="Mavromatis K."/>
            <person name="Mikhailova N."/>
            <person name="Pati A."/>
            <person name="Chen A."/>
            <person name="Palaniappan K."/>
            <person name="Land M."/>
            <person name="Hauser L."/>
            <person name="Chang Y.J."/>
            <person name="Jeffries C.D."/>
            <person name="Brambilla E."/>
            <person name="Rohde M."/>
            <person name="Goker M."/>
            <person name="Detter J.C."/>
            <person name="Woyke T."/>
            <person name="Bristow J."/>
            <person name="Eisen J.A."/>
            <person name="Markowitz V."/>
            <person name="Hugenholtz P."/>
            <person name="Kyrpides N.C."/>
            <person name="Klenk H.P."/>
        </authorList>
    </citation>
    <scope>NUCLEOTIDE SEQUENCE [LARGE SCALE GENOMIC DNA]</scope>
    <source>
        <strain evidence="2">DSM 17365 / JCM 13257 / WB4</strain>
    </source>
</reference>
<protein>
    <submittedName>
        <fullName evidence="1">Uncharacterized protein</fullName>
    </submittedName>
</protein>
<keyword evidence="2" id="KW-1185">Reference proteome</keyword>
<dbReference type="HOGENOM" id="CLU_2618761_0_0_10"/>
<name>E4T7I3_PALPW</name>
<sequence length="78" mass="8824">MHRKSRFSISLGIAAITFGALWLSLGADHFNRGHKLCQNEYCNSTCTTDKHSDEHTQEIHTDKVVIIQQVVKADTIQK</sequence>
<evidence type="ECO:0000313" key="2">
    <source>
        <dbReference type="Proteomes" id="UP000008718"/>
    </source>
</evidence>
<dbReference type="Proteomes" id="UP000008718">
    <property type="component" value="Chromosome"/>
</dbReference>
<gene>
    <name evidence="1" type="ordered locus">Palpr_2545</name>
</gene>
<dbReference type="KEGG" id="ppn:Palpr_2545"/>